<protein>
    <submittedName>
        <fullName evidence="9">Uncharacterized ABC transporter permease protein Rv0987</fullName>
    </submittedName>
</protein>
<feature type="transmembrane region" description="Helical" evidence="6">
    <location>
        <begin position="303"/>
        <end position="324"/>
    </location>
</feature>
<feature type="domain" description="MacB-like periplasmic core" evidence="8">
    <location>
        <begin position="470"/>
        <end position="675"/>
    </location>
</feature>
<feature type="transmembrane region" description="Helical" evidence="6">
    <location>
        <begin position="20"/>
        <end position="40"/>
    </location>
</feature>
<reference evidence="9 10" key="1">
    <citation type="submission" date="2023-03" db="EMBL/GenBank/DDBJ databases">
        <authorList>
            <person name="Pearce D."/>
        </authorList>
    </citation>
    <scope>NUCLEOTIDE SEQUENCE [LARGE SCALE GENOMIC DNA]</scope>
    <source>
        <strain evidence="9">Msz</strain>
    </source>
</reference>
<evidence type="ECO:0000259" key="7">
    <source>
        <dbReference type="Pfam" id="PF02687"/>
    </source>
</evidence>
<feature type="transmembrane region" description="Helical" evidence="6">
    <location>
        <begin position="802"/>
        <end position="821"/>
    </location>
</feature>
<dbReference type="EMBL" id="OX458333">
    <property type="protein sequence ID" value="CAI8726697.1"/>
    <property type="molecule type" value="Genomic_DNA"/>
</dbReference>
<organism evidence="9 10">
    <name type="scientific">Methylocaldum szegediense</name>
    <dbReference type="NCBI Taxonomy" id="73780"/>
    <lineage>
        <taxon>Bacteria</taxon>
        <taxon>Pseudomonadati</taxon>
        <taxon>Pseudomonadota</taxon>
        <taxon>Gammaproteobacteria</taxon>
        <taxon>Methylococcales</taxon>
        <taxon>Methylococcaceae</taxon>
        <taxon>Methylocaldum</taxon>
    </lineage>
</organism>
<feature type="transmembrane region" description="Helical" evidence="6">
    <location>
        <begin position="252"/>
        <end position="274"/>
    </location>
</feature>
<feature type="transmembrane region" description="Helical" evidence="6">
    <location>
        <begin position="708"/>
        <end position="728"/>
    </location>
</feature>
<evidence type="ECO:0000256" key="5">
    <source>
        <dbReference type="ARBA" id="ARBA00023136"/>
    </source>
</evidence>
<feature type="domain" description="ABC3 transporter permease C-terminal" evidence="7">
    <location>
        <begin position="711"/>
        <end position="828"/>
    </location>
</feature>
<keyword evidence="10" id="KW-1185">Reference proteome</keyword>
<evidence type="ECO:0000256" key="4">
    <source>
        <dbReference type="ARBA" id="ARBA00022989"/>
    </source>
</evidence>
<keyword evidence="3 6" id="KW-0812">Transmembrane</keyword>
<evidence type="ECO:0000313" key="9">
    <source>
        <dbReference type="EMBL" id="CAI8726697.1"/>
    </source>
</evidence>
<evidence type="ECO:0000256" key="6">
    <source>
        <dbReference type="SAM" id="Phobius"/>
    </source>
</evidence>
<dbReference type="Pfam" id="PF12704">
    <property type="entry name" value="MacB_PCD"/>
    <property type="match status" value="2"/>
</dbReference>
<name>A0ABM9HW96_9GAMM</name>
<feature type="transmembrane region" description="Helical" evidence="6">
    <location>
        <begin position="466"/>
        <end position="487"/>
    </location>
</feature>
<feature type="transmembrane region" description="Helical" evidence="6">
    <location>
        <begin position="356"/>
        <end position="373"/>
    </location>
</feature>
<dbReference type="InterPro" id="IPR025857">
    <property type="entry name" value="MacB_PCD"/>
</dbReference>
<evidence type="ECO:0000259" key="8">
    <source>
        <dbReference type="Pfam" id="PF12704"/>
    </source>
</evidence>
<feature type="transmembrane region" description="Helical" evidence="6">
    <location>
        <begin position="420"/>
        <end position="445"/>
    </location>
</feature>
<dbReference type="Pfam" id="PF02687">
    <property type="entry name" value="FtsX"/>
    <property type="match status" value="2"/>
</dbReference>
<accession>A0ABM9HW96</accession>
<evidence type="ECO:0000256" key="1">
    <source>
        <dbReference type="ARBA" id="ARBA00004651"/>
    </source>
</evidence>
<sequence length="835" mass="89332">MTLLNTANRRHFYRHPLQLVLAVCGIALGVAMLVSVDLAVESSRRAFQLSMTALTGKTTHHILAGSGTLDEKLYPQLRRDLGDLTMAPVVEGYVEAGGETLRLAGFDPFAESPIRQGIAQSALAALVDLLTEPGTVLISRITAERLGVGPGAQLTVDVAGSPQTIRVVGYIDPEEKPDPALEGLLLADIATAQEILGKIGRLDRIDLVLSDDPGELQKLQGLLPENVTLVDAAGRNTATTRMTRAFETNLKAMSLMALLVGLFLIYNTMSFAVLQRRPLLANLRILGVTRAQVMGEILRESGLLGLAGSLLGLMFGLAAARALLDQIARTINDMYFVVTVTQFSVSPTALLRSLAIGISASVLAALPAALDAASTRPVRTQHRSSLEQSVRRWLPKLALSGLICGLLGVFLLNWRNAGLIPAIAGIFLVAGAYALFIPTAMLGLTHFCPRTASPIVRLAIRGTSAALSRTGLATAALSVSVAVAIGVGTMVESFRVTIADWLEQLLQADLYVARPAAPGIASDPLPSTLIEKAIRLPDIAGFSLARRTFAESSLGRVELMAYQPAFPERSAFHFKSGDDQNIWKRFMTEPVVIVSEPFAARHGLRAGDSLTLSTSRGMKSLVIAGVLFDYRSDQGLVILRRDLYTELWNDAGVTSLGLYLASGVTAEEAKSSIRKLAGTAGAVLIRSNREIRDASMAFFERTFAVTHVLRLLAIGVALIGILSALLAIQLERTREFAVLRSLGMTPRQLTSLVLTQTGFLGFCAGIFALPLGLVLAIALVKVINFRSFGWSMELAVSGADLWQAPLLAITAALIAGLYPAWRASRLTPALALREE</sequence>
<feature type="transmembrane region" description="Helical" evidence="6">
    <location>
        <begin position="393"/>
        <end position="414"/>
    </location>
</feature>
<proteinExistence type="predicted"/>
<dbReference type="PANTHER" id="PTHR30287">
    <property type="entry name" value="MEMBRANE COMPONENT OF PREDICTED ABC SUPERFAMILY METABOLITE UPTAKE TRANSPORTER"/>
    <property type="match status" value="1"/>
</dbReference>
<evidence type="ECO:0000313" key="10">
    <source>
        <dbReference type="Proteomes" id="UP001162030"/>
    </source>
</evidence>
<evidence type="ECO:0000256" key="3">
    <source>
        <dbReference type="ARBA" id="ARBA00022692"/>
    </source>
</evidence>
<dbReference type="PANTHER" id="PTHR30287:SF2">
    <property type="entry name" value="BLL1001 PROTEIN"/>
    <property type="match status" value="1"/>
</dbReference>
<feature type="domain" description="ABC3 transporter permease C-terminal" evidence="7">
    <location>
        <begin position="253"/>
        <end position="374"/>
    </location>
</feature>
<feature type="transmembrane region" description="Helical" evidence="6">
    <location>
        <begin position="749"/>
        <end position="782"/>
    </location>
</feature>
<feature type="domain" description="MacB-like periplasmic core" evidence="8">
    <location>
        <begin position="20"/>
        <end position="196"/>
    </location>
</feature>
<keyword evidence="2" id="KW-1003">Cell membrane</keyword>
<gene>
    <name evidence="9" type="ORF">MSZNOR_0198</name>
</gene>
<comment type="subcellular location">
    <subcellularLocation>
        <location evidence="1">Cell membrane</location>
        <topology evidence="1">Multi-pass membrane protein</topology>
    </subcellularLocation>
</comment>
<dbReference type="RefSeq" id="WP_317963612.1">
    <property type="nucleotide sequence ID" value="NZ_OX458333.1"/>
</dbReference>
<keyword evidence="4 6" id="KW-1133">Transmembrane helix</keyword>
<dbReference type="Proteomes" id="UP001162030">
    <property type="component" value="Chromosome"/>
</dbReference>
<keyword evidence="5 6" id="KW-0472">Membrane</keyword>
<dbReference type="InterPro" id="IPR003838">
    <property type="entry name" value="ABC3_permease_C"/>
</dbReference>
<evidence type="ECO:0000256" key="2">
    <source>
        <dbReference type="ARBA" id="ARBA00022475"/>
    </source>
</evidence>
<dbReference type="InterPro" id="IPR038766">
    <property type="entry name" value="Membrane_comp_ABC_pdt"/>
</dbReference>